<evidence type="ECO:0000313" key="2">
    <source>
        <dbReference type="Proteomes" id="UP001163823"/>
    </source>
</evidence>
<dbReference type="AlphaFoldDB" id="A0AAD7QA03"/>
<comment type="caution">
    <text evidence="1">The sequence shown here is derived from an EMBL/GenBank/DDBJ whole genome shotgun (WGS) entry which is preliminary data.</text>
</comment>
<name>A0AAD7QA03_QUISA</name>
<organism evidence="1 2">
    <name type="scientific">Quillaja saponaria</name>
    <name type="common">Soap bark tree</name>
    <dbReference type="NCBI Taxonomy" id="32244"/>
    <lineage>
        <taxon>Eukaryota</taxon>
        <taxon>Viridiplantae</taxon>
        <taxon>Streptophyta</taxon>
        <taxon>Embryophyta</taxon>
        <taxon>Tracheophyta</taxon>
        <taxon>Spermatophyta</taxon>
        <taxon>Magnoliopsida</taxon>
        <taxon>eudicotyledons</taxon>
        <taxon>Gunneridae</taxon>
        <taxon>Pentapetalae</taxon>
        <taxon>rosids</taxon>
        <taxon>fabids</taxon>
        <taxon>Fabales</taxon>
        <taxon>Quillajaceae</taxon>
        <taxon>Quillaja</taxon>
    </lineage>
</organism>
<dbReference type="Proteomes" id="UP001163823">
    <property type="component" value="Chromosome 3"/>
</dbReference>
<dbReference type="GO" id="GO:0019005">
    <property type="term" value="C:SCF ubiquitin ligase complex"/>
    <property type="evidence" value="ECO:0007669"/>
    <property type="project" value="TreeGrafter"/>
</dbReference>
<gene>
    <name evidence="1" type="ORF">O6P43_006810</name>
</gene>
<sequence length="495" mass="56490">MNGMNRQRYDDDGMHRLPTECWELIINRIKSYHYLEDLSLACKEFLSITNKARRTLRIFNKEIVPLFSKLIRRFSKLKSIHLEGIDGGELTDLLHQIADSGLNLQELSITSSSSPFYKLLPDQLSAALKHLGSNMNCLKIFKCTGWENFCDEYLFSIADSMPLLEELDIGSDSFGTSVSKNGMKTIAWKHNLKKLRRLDISGHRQITCRCLCKYFSYLSLNKLSLLHSLWDINFDFVFRNYPDLVSLKLGKIPLPINIESLAFARSLQELEFYSIVFSYESCSSIAQARLPLRKFVLSNCQFWSFGSFFSLLASYPSLESLQLENNLLGFCIGGVENKMSDLYQKFRNLRYLNLVGGDDNVCRGCGNVLITSSTFYTLANNCPLLTVLEMKRMGLAKQQASSSINNSTIDVEGSVKSHDHIQFLNLSMNEFLDDELLEKLTLICPNLEFLHVAGCPKLTEGGISKVLNYSSKRKILKKWFSNMECSWRVHISSTL</sequence>
<dbReference type="KEGG" id="qsa:O6P43_006810"/>
<protein>
    <submittedName>
        <fullName evidence="1">F-box/LRR-repeat protein</fullName>
    </submittedName>
</protein>
<reference evidence="1" key="1">
    <citation type="journal article" date="2023" name="Science">
        <title>Elucidation of the pathway for biosynthesis of saponin adjuvants from the soapbark tree.</title>
        <authorList>
            <person name="Reed J."/>
            <person name="Orme A."/>
            <person name="El-Demerdash A."/>
            <person name="Owen C."/>
            <person name="Martin L.B.B."/>
            <person name="Misra R.C."/>
            <person name="Kikuchi S."/>
            <person name="Rejzek M."/>
            <person name="Martin A.C."/>
            <person name="Harkess A."/>
            <person name="Leebens-Mack J."/>
            <person name="Louveau T."/>
            <person name="Stephenson M.J."/>
            <person name="Osbourn A."/>
        </authorList>
    </citation>
    <scope>NUCLEOTIDE SEQUENCE</scope>
    <source>
        <strain evidence="1">S10</strain>
    </source>
</reference>
<dbReference type="InterPro" id="IPR032675">
    <property type="entry name" value="LRR_dom_sf"/>
</dbReference>
<dbReference type="SUPFAM" id="SSF52047">
    <property type="entry name" value="RNI-like"/>
    <property type="match status" value="1"/>
</dbReference>
<evidence type="ECO:0000313" key="1">
    <source>
        <dbReference type="EMBL" id="KAJ7977131.1"/>
    </source>
</evidence>
<keyword evidence="2" id="KW-1185">Reference proteome</keyword>
<proteinExistence type="predicted"/>
<dbReference type="Gene3D" id="3.80.10.10">
    <property type="entry name" value="Ribonuclease Inhibitor"/>
    <property type="match status" value="1"/>
</dbReference>
<dbReference type="SMART" id="SM00367">
    <property type="entry name" value="LRR_CC"/>
    <property type="match status" value="3"/>
</dbReference>
<dbReference type="GO" id="GO:0031146">
    <property type="term" value="P:SCF-dependent proteasomal ubiquitin-dependent protein catabolic process"/>
    <property type="evidence" value="ECO:0007669"/>
    <property type="project" value="TreeGrafter"/>
</dbReference>
<accession>A0AAD7QA03</accession>
<dbReference type="PANTHER" id="PTHR13318">
    <property type="entry name" value="PARTNER OF PAIRED, ISOFORM B-RELATED"/>
    <property type="match status" value="1"/>
</dbReference>
<dbReference type="InterPro" id="IPR006553">
    <property type="entry name" value="Leu-rich_rpt_Cys-con_subtyp"/>
</dbReference>
<dbReference type="EMBL" id="JARAOO010000003">
    <property type="protein sequence ID" value="KAJ7977131.1"/>
    <property type="molecule type" value="Genomic_DNA"/>
</dbReference>